<dbReference type="RefSeq" id="XP_013959084.1">
    <property type="nucleotide sequence ID" value="XM_014103609.1"/>
</dbReference>
<name>G9MKZ1_HYPVG</name>
<dbReference type="OrthoDB" id="10664793at2759"/>
<keyword evidence="2" id="KW-1185">Reference proteome</keyword>
<accession>G9MKZ1</accession>
<sequence>MDTRAHVQYSRVQTAPNSAFVEYHGSLSIPIFANNIQLPTTPTVLSQRQSTKRSSTSALPDRQLCASCRMRNTDISTIIYNMQRYRLRRTSSPRQYSAHFPPHSRLWNWRLRSLSVKCSIRYKFPLARTRASRSHLRWCLDEHLRVQTWSMYGYFCFGHCGGPARSAAQTPRSCKVLPMPFHMATFSSHSATWLFRMLDKLSSIAELESVASALWVSRVCALLSGGAWQESQPWLSSDAAFAMIWLAGALCIFAAEPGYWSSRHDRSPDSRLGHTSTCKPHQYDFATVKFRMVILYVPRSGLPVHAQEGGTGLIEIEETFPFTRRTDAFARNVVRVSCCTIPASIPMGKGITAYTSTHRDTRTCLHAPYGVLIPPRSAGHASSIGSKASIGRDCVMTAVATRGRYPSLGICTCTARRKLFSLWNHLRPRLVDVGAAL</sequence>
<dbReference type="VEuPathDB" id="FungiDB:TRIVIDRAFT_199455"/>
<evidence type="ECO:0000313" key="2">
    <source>
        <dbReference type="Proteomes" id="UP000007115"/>
    </source>
</evidence>
<dbReference type="InParanoid" id="G9MKZ1"/>
<dbReference type="GeneID" id="25790063"/>
<protein>
    <submittedName>
        <fullName evidence="1">Uncharacterized protein</fullName>
    </submittedName>
</protein>
<reference evidence="1 2" key="1">
    <citation type="journal article" date="2011" name="Genome Biol.">
        <title>Comparative genome sequence analysis underscores mycoparasitism as the ancestral life style of Trichoderma.</title>
        <authorList>
            <person name="Kubicek C.P."/>
            <person name="Herrera-Estrella A."/>
            <person name="Seidl-Seiboth V."/>
            <person name="Martinez D.A."/>
            <person name="Druzhinina I.S."/>
            <person name="Thon M."/>
            <person name="Zeilinger S."/>
            <person name="Casas-Flores S."/>
            <person name="Horwitz B.A."/>
            <person name="Mukherjee P.K."/>
            <person name="Mukherjee M."/>
            <person name="Kredics L."/>
            <person name="Alcaraz L.D."/>
            <person name="Aerts A."/>
            <person name="Antal Z."/>
            <person name="Atanasova L."/>
            <person name="Cervantes-Badillo M.G."/>
            <person name="Challacombe J."/>
            <person name="Chertkov O."/>
            <person name="McCluskey K."/>
            <person name="Coulpier F."/>
            <person name="Deshpande N."/>
            <person name="von Doehren H."/>
            <person name="Ebbole D.J."/>
            <person name="Esquivel-Naranjo E.U."/>
            <person name="Fekete E."/>
            <person name="Flipphi M."/>
            <person name="Glaser F."/>
            <person name="Gomez-Rodriguez E.Y."/>
            <person name="Gruber S."/>
            <person name="Han C."/>
            <person name="Henrissat B."/>
            <person name="Hermosa R."/>
            <person name="Hernandez-Onate M."/>
            <person name="Karaffa L."/>
            <person name="Kosti I."/>
            <person name="Le Crom S."/>
            <person name="Lindquist E."/>
            <person name="Lucas S."/>
            <person name="Luebeck M."/>
            <person name="Luebeck P.S."/>
            <person name="Margeot A."/>
            <person name="Metz B."/>
            <person name="Misra M."/>
            <person name="Nevalainen H."/>
            <person name="Omann M."/>
            <person name="Packer N."/>
            <person name="Perrone G."/>
            <person name="Uresti-Rivera E.E."/>
            <person name="Salamov A."/>
            <person name="Schmoll M."/>
            <person name="Seiboth B."/>
            <person name="Shapiro H."/>
            <person name="Sukno S."/>
            <person name="Tamayo-Ramos J.A."/>
            <person name="Tisch D."/>
            <person name="Wiest A."/>
            <person name="Wilkinson H.H."/>
            <person name="Zhang M."/>
            <person name="Coutinho P.M."/>
            <person name="Kenerley C.M."/>
            <person name="Monte E."/>
            <person name="Baker S.E."/>
            <person name="Grigoriev I.V."/>
        </authorList>
    </citation>
    <scope>NUCLEOTIDE SEQUENCE [LARGE SCALE GENOMIC DNA]</scope>
    <source>
        <strain evidence="2">Gv29-8 / FGSC 10586</strain>
    </source>
</reference>
<organism evidence="1 2">
    <name type="scientific">Hypocrea virens (strain Gv29-8 / FGSC 10586)</name>
    <name type="common">Gliocladium virens</name>
    <name type="synonym">Trichoderma virens</name>
    <dbReference type="NCBI Taxonomy" id="413071"/>
    <lineage>
        <taxon>Eukaryota</taxon>
        <taxon>Fungi</taxon>
        <taxon>Dikarya</taxon>
        <taxon>Ascomycota</taxon>
        <taxon>Pezizomycotina</taxon>
        <taxon>Sordariomycetes</taxon>
        <taxon>Hypocreomycetidae</taxon>
        <taxon>Hypocreales</taxon>
        <taxon>Hypocreaceae</taxon>
        <taxon>Trichoderma</taxon>
    </lineage>
</organism>
<dbReference type="Proteomes" id="UP000007115">
    <property type="component" value="Unassembled WGS sequence"/>
</dbReference>
<comment type="caution">
    <text evidence="1">The sequence shown here is derived from an EMBL/GenBank/DDBJ whole genome shotgun (WGS) entry which is preliminary data.</text>
</comment>
<proteinExistence type="predicted"/>
<dbReference type="EMBL" id="ABDF02000004">
    <property type="protein sequence ID" value="EHK24885.1"/>
    <property type="molecule type" value="Genomic_DNA"/>
</dbReference>
<evidence type="ECO:0000313" key="1">
    <source>
        <dbReference type="EMBL" id="EHK24885.1"/>
    </source>
</evidence>
<dbReference type="HOGENOM" id="CLU_627082_0_0_1"/>
<dbReference type="AlphaFoldDB" id="G9MKZ1"/>
<gene>
    <name evidence="1" type="ORF">TRIVIDRAFT_199455</name>
</gene>